<dbReference type="Proteomes" id="UP000287171">
    <property type="component" value="Unassembled WGS sequence"/>
</dbReference>
<dbReference type="RefSeq" id="WP_126629063.1">
    <property type="nucleotide sequence ID" value="NZ_BIFT01000001.1"/>
</dbReference>
<gene>
    <name evidence="1" type="ORF">KDA_43780</name>
</gene>
<protein>
    <submittedName>
        <fullName evidence="1">Uncharacterized protein</fullName>
    </submittedName>
</protein>
<sequence>MLQPSESAIPKGLFITSYWPRQQGNDENIGFGVSRDYMLYRVASMLQQRSLRFFILPRLRAKLPLLILVNILATIPNTISNTMIMRGWLHNKKGYYVLDDEGKALSFLGARMPENLMGRMGMGRQKFLRRLSQQ</sequence>
<accession>A0A402BC32</accession>
<comment type="caution">
    <text evidence="1">The sequence shown here is derived from an EMBL/GenBank/DDBJ whole genome shotgun (WGS) entry which is preliminary data.</text>
</comment>
<dbReference type="EMBL" id="BIFT01000001">
    <property type="protein sequence ID" value="GCE28894.1"/>
    <property type="molecule type" value="Genomic_DNA"/>
</dbReference>
<evidence type="ECO:0000313" key="1">
    <source>
        <dbReference type="EMBL" id="GCE28894.1"/>
    </source>
</evidence>
<reference evidence="2" key="1">
    <citation type="submission" date="2018-12" db="EMBL/GenBank/DDBJ databases">
        <title>Tengunoibacter tsumagoiensis gen. nov., sp. nov., Dictyobacter kobayashii sp. nov., D. alpinus sp. nov., and D. joshuensis sp. nov. and description of Dictyobacteraceae fam. nov. within the order Ktedonobacterales isolated from Tengu-no-mugimeshi.</title>
        <authorList>
            <person name="Wang C.M."/>
            <person name="Zheng Y."/>
            <person name="Sakai Y."/>
            <person name="Toyoda A."/>
            <person name="Minakuchi Y."/>
            <person name="Abe K."/>
            <person name="Yokota A."/>
            <person name="Yabe S."/>
        </authorList>
    </citation>
    <scope>NUCLEOTIDE SEQUENCE [LARGE SCALE GENOMIC DNA]</scope>
    <source>
        <strain evidence="2">Uno16</strain>
    </source>
</reference>
<dbReference type="OrthoDB" id="164211at2"/>
<keyword evidence="2" id="KW-1185">Reference proteome</keyword>
<name>A0A402BC32_9CHLR</name>
<organism evidence="1 2">
    <name type="scientific">Dictyobacter alpinus</name>
    <dbReference type="NCBI Taxonomy" id="2014873"/>
    <lineage>
        <taxon>Bacteria</taxon>
        <taxon>Bacillati</taxon>
        <taxon>Chloroflexota</taxon>
        <taxon>Ktedonobacteria</taxon>
        <taxon>Ktedonobacterales</taxon>
        <taxon>Dictyobacteraceae</taxon>
        <taxon>Dictyobacter</taxon>
    </lineage>
</organism>
<dbReference type="AlphaFoldDB" id="A0A402BC32"/>
<evidence type="ECO:0000313" key="2">
    <source>
        <dbReference type="Proteomes" id="UP000287171"/>
    </source>
</evidence>
<proteinExistence type="predicted"/>